<evidence type="ECO:0000256" key="5">
    <source>
        <dbReference type="ARBA" id="ARBA00022692"/>
    </source>
</evidence>
<keyword evidence="9" id="KW-0472">Membrane</keyword>
<dbReference type="Proteomes" id="UP000230423">
    <property type="component" value="Unassembled WGS sequence"/>
</dbReference>
<keyword evidence="5" id="KW-0812">Transmembrane</keyword>
<evidence type="ECO:0000256" key="2">
    <source>
        <dbReference type="ARBA" id="ARBA00008661"/>
    </source>
</evidence>
<gene>
    <name evidence="11" type="ORF">TELCIR_05244</name>
</gene>
<evidence type="ECO:0000313" key="12">
    <source>
        <dbReference type="Proteomes" id="UP000230423"/>
    </source>
</evidence>
<dbReference type="InterPro" id="IPR002659">
    <property type="entry name" value="Glyco_trans_31"/>
</dbReference>
<keyword evidence="8 10" id="KW-0333">Golgi apparatus</keyword>
<sequence length="277" mass="31277">MPMTINKALVAPMTGFEETGNLSTSWLGAYLRTDGYLLLRNSFCGKVMDLDEDTTLNRILFRNTTMLYRYLLLPNISKCNIVKNEIAAVVLTTPERATIRQAIRKSWASPILSRAIMDGFATVFFFVGAPKSEWEMSRLLEEQESYHDLIITDIEESYENLVFKDVFYTGILASAVGIPRIDWRYKIHNVDESRLHFYACKMQPRLAMASLMVDTVRRDVDGRACDGPPPVDSIDGEQTRLQSQLHFCNSDCANGNCNCTIAESEIHLTGVVIQLVA</sequence>
<dbReference type="AlphaFoldDB" id="A0A2G9URC8"/>
<keyword evidence="4" id="KW-0808">Transferase</keyword>
<evidence type="ECO:0000256" key="1">
    <source>
        <dbReference type="ARBA" id="ARBA00004323"/>
    </source>
</evidence>
<dbReference type="EMBL" id="KZ345590">
    <property type="protein sequence ID" value="PIO72805.1"/>
    <property type="molecule type" value="Genomic_DNA"/>
</dbReference>
<dbReference type="Pfam" id="PF01762">
    <property type="entry name" value="Galactosyl_T"/>
    <property type="match status" value="1"/>
</dbReference>
<comment type="subcellular location">
    <subcellularLocation>
        <location evidence="1 10">Golgi apparatus membrane</location>
        <topology evidence="1 10">Single-pass type II membrane protein</topology>
    </subcellularLocation>
</comment>
<name>A0A2G9URC8_TELCI</name>
<dbReference type="GO" id="GO:0000139">
    <property type="term" value="C:Golgi membrane"/>
    <property type="evidence" value="ECO:0007669"/>
    <property type="project" value="UniProtKB-SubCell"/>
</dbReference>
<dbReference type="EC" id="2.4.1.-" evidence="10"/>
<evidence type="ECO:0000256" key="8">
    <source>
        <dbReference type="ARBA" id="ARBA00023034"/>
    </source>
</evidence>
<evidence type="ECO:0000256" key="7">
    <source>
        <dbReference type="ARBA" id="ARBA00022989"/>
    </source>
</evidence>
<evidence type="ECO:0000256" key="10">
    <source>
        <dbReference type="RuleBase" id="RU363063"/>
    </source>
</evidence>
<organism evidence="11 12">
    <name type="scientific">Teladorsagia circumcincta</name>
    <name type="common">Brown stomach worm</name>
    <name type="synonym">Ostertagia circumcincta</name>
    <dbReference type="NCBI Taxonomy" id="45464"/>
    <lineage>
        <taxon>Eukaryota</taxon>
        <taxon>Metazoa</taxon>
        <taxon>Ecdysozoa</taxon>
        <taxon>Nematoda</taxon>
        <taxon>Chromadorea</taxon>
        <taxon>Rhabditida</taxon>
        <taxon>Rhabditina</taxon>
        <taxon>Rhabditomorpha</taxon>
        <taxon>Strongyloidea</taxon>
        <taxon>Trichostrongylidae</taxon>
        <taxon>Teladorsagia</taxon>
    </lineage>
</organism>
<dbReference type="PANTHER" id="PTHR11214">
    <property type="entry name" value="BETA-1,3-N-ACETYLGLUCOSAMINYLTRANSFERASE"/>
    <property type="match status" value="1"/>
</dbReference>
<proteinExistence type="inferred from homology"/>
<accession>A0A2G9URC8</accession>
<keyword evidence="7" id="KW-1133">Transmembrane helix</keyword>
<dbReference type="GO" id="GO:0016758">
    <property type="term" value="F:hexosyltransferase activity"/>
    <property type="evidence" value="ECO:0007669"/>
    <property type="project" value="InterPro"/>
</dbReference>
<comment type="similarity">
    <text evidence="2 10">Belongs to the glycosyltransferase 31 family.</text>
</comment>
<protein>
    <recommendedName>
        <fullName evidence="10">Hexosyltransferase</fullName>
        <ecNumber evidence="10">2.4.1.-</ecNumber>
    </recommendedName>
</protein>
<keyword evidence="6" id="KW-0735">Signal-anchor</keyword>
<evidence type="ECO:0000256" key="3">
    <source>
        <dbReference type="ARBA" id="ARBA00022676"/>
    </source>
</evidence>
<evidence type="ECO:0000256" key="6">
    <source>
        <dbReference type="ARBA" id="ARBA00022968"/>
    </source>
</evidence>
<evidence type="ECO:0000313" key="11">
    <source>
        <dbReference type="EMBL" id="PIO72805.1"/>
    </source>
</evidence>
<dbReference type="PANTHER" id="PTHR11214:SF3">
    <property type="entry name" value="BETA-1,3-GALACTOSYLTRANSFERASE 6"/>
    <property type="match status" value="1"/>
</dbReference>
<reference evidence="11 12" key="1">
    <citation type="submission" date="2015-09" db="EMBL/GenBank/DDBJ databases">
        <title>Draft genome of the parasitic nematode Teladorsagia circumcincta isolate WARC Sus (inbred).</title>
        <authorList>
            <person name="Mitreva M."/>
        </authorList>
    </citation>
    <scope>NUCLEOTIDE SEQUENCE [LARGE SCALE GENOMIC DNA]</scope>
    <source>
        <strain evidence="11 12">S</strain>
    </source>
</reference>
<evidence type="ECO:0000256" key="4">
    <source>
        <dbReference type="ARBA" id="ARBA00022679"/>
    </source>
</evidence>
<evidence type="ECO:0000256" key="9">
    <source>
        <dbReference type="ARBA" id="ARBA00023136"/>
    </source>
</evidence>
<dbReference type="OrthoDB" id="6355886at2759"/>
<dbReference type="GO" id="GO:0006493">
    <property type="term" value="P:protein O-linked glycosylation"/>
    <property type="evidence" value="ECO:0007669"/>
    <property type="project" value="TreeGrafter"/>
</dbReference>
<keyword evidence="12" id="KW-1185">Reference proteome</keyword>
<keyword evidence="3 10" id="KW-0328">Glycosyltransferase</keyword>